<dbReference type="Proteomes" id="UP000323067">
    <property type="component" value="Chromosome iii"/>
</dbReference>
<evidence type="ECO:0000313" key="2">
    <source>
        <dbReference type="EMBL" id="ATY66240.1"/>
    </source>
</evidence>
<dbReference type="EMBL" id="CP023326">
    <property type="protein sequence ID" value="ATY66240.1"/>
    <property type="molecule type" value="Genomic_DNA"/>
</dbReference>
<dbReference type="AlphaFoldDB" id="A0A2H4ST02"/>
<proteinExistence type="predicted"/>
<evidence type="ECO:0000313" key="3">
    <source>
        <dbReference type="Proteomes" id="UP000323067"/>
    </source>
</evidence>
<protein>
    <submittedName>
        <fullName evidence="2">Uncharacterized protein</fullName>
    </submittedName>
</protein>
<sequence>MNQETYVAIHGASPRLTQEALHSLCLEMREAGWPTDHIITPNESCMRDSDAARVVDDDVKEGRDAVAAAFCEPLEPGHRECNLHPSHISDDTTDFQYDGSDYAPLGKGPDSTTRWSWPRPINRRQKSSDCESEPASNRHQAWGKHREWVRGRLNHDGQLHQAVQRAQEKDRRLGLGHPAYGTMDVDAVSGAPSWAIMSNAPPKEYGSKETAVPVVPSCLPEQHQHVHDAKTLAQYMAASAYTISLAGPPLPDMQYGIIIVPYGEEEMFFKQPEEPSFKKPSAAYIRQPSLHPCSDTSMGSTAFRFFNRQRLRETWEEDQWKAQLREQRRGLRVEDLLAPPDPWDDLFTDCASPELQPWTSQEPAVCLHWDTGAPTNACGTTDSSSLLK</sequence>
<accession>A0A2H4ST02</accession>
<organism evidence="2 3">
    <name type="scientific">Cordyceps militaris</name>
    <name type="common">Caterpillar fungus</name>
    <name type="synonym">Clavaria militaris</name>
    <dbReference type="NCBI Taxonomy" id="73501"/>
    <lineage>
        <taxon>Eukaryota</taxon>
        <taxon>Fungi</taxon>
        <taxon>Dikarya</taxon>
        <taxon>Ascomycota</taxon>
        <taxon>Pezizomycotina</taxon>
        <taxon>Sordariomycetes</taxon>
        <taxon>Hypocreomycetidae</taxon>
        <taxon>Hypocreales</taxon>
        <taxon>Cordycipitaceae</taxon>
        <taxon>Cordyceps</taxon>
    </lineage>
</organism>
<evidence type="ECO:0000256" key="1">
    <source>
        <dbReference type="SAM" id="MobiDB-lite"/>
    </source>
</evidence>
<dbReference type="OrthoDB" id="4870874at2759"/>
<feature type="region of interest" description="Disordered" evidence="1">
    <location>
        <begin position="104"/>
        <end position="143"/>
    </location>
</feature>
<dbReference type="VEuPathDB" id="FungiDB:A9K55_001522"/>
<dbReference type="VEuPathDB" id="FungiDB:CCM_00613"/>
<name>A0A2H4ST02_CORMI</name>
<gene>
    <name evidence="2" type="ORF">A9K55_001522</name>
</gene>
<reference evidence="2 3" key="1">
    <citation type="journal article" date="2017" name="BMC Genomics">
        <title>Chromosome level assembly and secondary metabolite potential of the parasitic fungus Cordyceps militaris.</title>
        <authorList>
            <person name="Kramer G.J."/>
            <person name="Nodwell J.R."/>
        </authorList>
    </citation>
    <scope>NUCLEOTIDE SEQUENCE [LARGE SCALE GENOMIC DNA]</scope>
    <source>
        <strain evidence="2 3">ATCC 34164</strain>
    </source>
</reference>